<evidence type="ECO:0000256" key="4">
    <source>
        <dbReference type="ARBA" id="ARBA00023034"/>
    </source>
</evidence>
<name>A0A9Q0JBN1_9ROSI</name>
<evidence type="ECO:0000256" key="3">
    <source>
        <dbReference type="ARBA" id="ARBA00022989"/>
    </source>
</evidence>
<organism evidence="10 11">
    <name type="scientific">Turnera subulata</name>
    <dbReference type="NCBI Taxonomy" id="218843"/>
    <lineage>
        <taxon>Eukaryota</taxon>
        <taxon>Viridiplantae</taxon>
        <taxon>Streptophyta</taxon>
        <taxon>Embryophyta</taxon>
        <taxon>Tracheophyta</taxon>
        <taxon>Spermatophyta</taxon>
        <taxon>Magnoliopsida</taxon>
        <taxon>eudicotyledons</taxon>
        <taxon>Gunneridae</taxon>
        <taxon>Pentapetalae</taxon>
        <taxon>rosids</taxon>
        <taxon>fabids</taxon>
        <taxon>Malpighiales</taxon>
        <taxon>Passifloraceae</taxon>
        <taxon>Turnera</taxon>
    </lineage>
</organism>
<dbReference type="PANTHER" id="PTHR13815:SF5">
    <property type="entry name" value="GOLGIN CANDIDATE 2"/>
    <property type="match status" value="1"/>
</dbReference>
<feature type="compositionally biased region" description="Basic and acidic residues" evidence="8">
    <location>
        <begin position="101"/>
        <end position="117"/>
    </location>
</feature>
<feature type="compositionally biased region" description="Basic and acidic residues" evidence="8">
    <location>
        <begin position="351"/>
        <end position="360"/>
    </location>
</feature>
<evidence type="ECO:0000256" key="2">
    <source>
        <dbReference type="ARBA" id="ARBA00022692"/>
    </source>
</evidence>
<evidence type="ECO:0008006" key="12">
    <source>
        <dbReference type="Google" id="ProtNLM"/>
    </source>
</evidence>
<feature type="coiled-coil region" evidence="7">
    <location>
        <begin position="511"/>
        <end position="580"/>
    </location>
</feature>
<dbReference type="EMBL" id="JAKUCV010004584">
    <property type="protein sequence ID" value="KAJ4834915.1"/>
    <property type="molecule type" value="Genomic_DNA"/>
</dbReference>
<evidence type="ECO:0000256" key="6">
    <source>
        <dbReference type="ARBA" id="ARBA00023136"/>
    </source>
</evidence>
<accession>A0A9Q0JBN1</accession>
<dbReference type="GO" id="GO:0000301">
    <property type="term" value="P:retrograde transport, vesicle recycling within Golgi"/>
    <property type="evidence" value="ECO:0007669"/>
    <property type="project" value="TreeGrafter"/>
</dbReference>
<keyword evidence="3 9" id="KW-1133">Transmembrane helix</keyword>
<sequence length="703" mass="77102">MANWITNKLKVAETFFEQIDERAAELKKHERPRSDEEKFPVPVKTGGAVPLKDQLKKKKLEKTGNHDEFRGILLSDSGNTNVTNNVFVNNSNTSSVNNNNGKKEDLDGQKSPPDPKPKPTLTDSDWTELLATPNKAAASSPGRGNAAPVIRGIRKDGRRKGSLGSNLSVGEGKRNLKGDAGGSKLNEGLDVALGSGKLNGKANDAEESSSSARSSSVELHSSDGKGVEGQDSDHKETGGVAGANLRGNGKEKVEGNGRGFESTSSLGDGVLVREKKNRSLEVLSVLEKVDGISDVKKGVGDVYDRLRRTVKGKRGASRSSVSDEQLKRSSSSTSDEGSDSDSESGSSSDSESERERERRERILAEKAAAKAVEAIKERENVVAKLEGEKQSLDKILEERAKQQEQEASELQTSMMEIMEAADLEKQKHNNTRMEALARLAKLETANADLARSLATAQKNLEVQINQVAELGEKCDLKEVAVEELRRRISKTHQTGNYLNQLAASKGAEFELEILEAEHSFLTDKIDRLQDKAKKLEADIEITKREMEDPTEVEIELKRRLSQLTDHLIQKQAQVEALSSEKATLLFRIEAVSRLLDENKSVDSSDPESATWDISDSRLRPLLADKLRSGRRHFGSLVQQLDTIFLAGAVFLRRNSAARFWALFYFVCLHFWVIYILSSHSPVSHEGKSGAVVSLENINNTGGV</sequence>
<dbReference type="GO" id="GO:0007030">
    <property type="term" value="P:Golgi organization"/>
    <property type="evidence" value="ECO:0007669"/>
    <property type="project" value="InterPro"/>
</dbReference>
<dbReference type="GO" id="GO:0000139">
    <property type="term" value="C:Golgi membrane"/>
    <property type="evidence" value="ECO:0007669"/>
    <property type="project" value="UniProtKB-SubCell"/>
</dbReference>
<evidence type="ECO:0000256" key="7">
    <source>
        <dbReference type="SAM" id="Coils"/>
    </source>
</evidence>
<keyword evidence="6 9" id="KW-0472">Membrane</keyword>
<feature type="region of interest" description="Disordered" evidence="8">
    <location>
        <begin position="297"/>
        <end position="360"/>
    </location>
</feature>
<comment type="caution">
    <text evidence="10">The sequence shown here is derived from an EMBL/GenBank/DDBJ whole genome shotgun (WGS) entry which is preliminary data.</text>
</comment>
<reference evidence="10" key="1">
    <citation type="submission" date="2022-02" db="EMBL/GenBank/DDBJ databases">
        <authorList>
            <person name="Henning P.M."/>
            <person name="McCubbin A.G."/>
            <person name="Shore J.S."/>
        </authorList>
    </citation>
    <scope>NUCLEOTIDE SEQUENCE</scope>
    <source>
        <strain evidence="10">F60SS</strain>
        <tissue evidence="10">Leaves</tissue>
    </source>
</reference>
<dbReference type="GO" id="GO:0031985">
    <property type="term" value="C:Golgi cisterna"/>
    <property type="evidence" value="ECO:0007669"/>
    <property type="project" value="TreeGrafter"/>
</dbReference>
<keyword evidence="11" id="KW-1185">Reference proteome</keyword>
<dbReference type="InterPro" id="IPR019177">
    <property type="entry name" value="Golgin_subfamily_A_member_5"/>
</dbReference>
<evidence type="ECO:0000256" key="5">
    <source>
        <dbReference type="ARBA" id="ARBA00023054"/>
    </source>
</evidence>
<feature type="compositionally biased region" description="Basic and acidic residues" evidence="8">
    <location>
        <begin position="297"/>
        <end position="307"/>
    </location>
</feature>
<feature type="compositionally biased region" description="Low complexity" evidence="8">
    <location>
        <begin position="79"/>
        <end position="100"/>
    </location>
</feature>
<protein>
    <recommendedName>
        <fullName evidence="12">Golgin candidate 2</fullName>
    </recommendedName>
</protein>
<comment type="subcellular location">
    <subcellularLocation>
        <location evidence="1">Golgi apparatus membrane</location>
    </subcellularLocation>
</comment>
<feature type="transmembrane region" description="Helical" evidence="9">
    <location>
        <begin position="659"/>
        <end position="677"/>
    </location>
</feature>
<evidence type="ECO:0000256" key="8">
    <source>
        <dbReference type="SAM" id="MobiDB-lite"/>
    </source>
</evidence>
<dbReference type="AlphaFoldDB" id="A0A9Q0JBN1"/>
<feature type="compositionally biased region" description="Basic and acidic residues" evidence="8">
    <location>
        <begin position="25"/>
        <end position="39"/>
    </location>
</feature>
<keyword evidence="2 9" id="KW-0812">Transmembrane</keyword>
<feature type="compositionally biased region" description="Basic and acidic residues" evidence="8">
    <location>
        <begin position="220"/>
        <end position="237"/>
    </location>
</feature>
<dbReference type="Pfam" id="PF09787">
    <property type="entry name" value="Golgin_A5"/>
    <property type="match status" value="1"/>
</dbReference>
<feature type="compositionally biased region" description="Low complexity" evidence="8">
    <location>
        <begin position="208"/>
        <end position="219"/>
    </location>
</feature>
<evidence type="ECO:0000313" key="11">
    <source>
        <dbReference type="Proteomes" id="UP001141552"/>
    </source>
</evidence>
<evidence type="ECO:0000313" key="10">
    <source>
        <dbReference type="EMBL" id="KAJ4834915.1"/>
    </source>
</evidence>
<gene>
    <name evidence="10" type="ORF">Tsubulata_032569</name>
</gene>
<evidence type="ECO:0000256" key="9">
    <source>
        <dbReference type="SAM" id="Phobius"/>
    </source>
</evidence>
<dbReference type="PANTHER" id="PTHR13815">
    <property type="entry name" value="GOLGIN-84"/>
    <property type="match status" value="1"/>
</dbReference>
<feature type="region of interest" description="Disordered" evidence="8">
    <location>
        <begin position="25"/>
        <end position="273"/>
    </location>
</feature>
<feature type="coiled-coil region" evidence="7">
    <location>
        <begin position="368"/>
        <end position="487"/>
    </location>
</feature>
<evidence type="ECO:0000256" key="1">
    <source>
        <dbReference type="ARBA" id="ARBA00004394"/>
    </source>
</evidence>
<keyword evidence="4" id="KW-0333">Golgi apparatus</keyword>
<dbReference type="OrthoDB" id="248903at2759"/>
<reference evidence="10" key="2">
    <citation type="journal article" date="2023" name="Plants (Basel)">
        <title>Annotation of the Turnera subulata (Passifloraceae) Draft Genome Reveals the S-Locus Evolved after the Divergence of Turneroideae from Passifloroideae in a Stepwise Manner.</title>
        <authorList>
            <person name="Henning P.M."/>
            <person name="Roalson E.H."/>
            <person name="Mir W."/>
            <person name="McCubbin A.G."/>
            <person name="Shore J.S."/>
        </authorList>
    </citation>
    <scope>NUCLEOTIDE SEQUENCE</scope>
    <source>
        <strain evidence="10">F60SS</strain>
    </source>
</reference>
<proteinExistence type="predicted"/>
<feature type="compositionally biased region" description="Basic and acidic residues" evidence="8">
    <location>
        <begin position="61"/>
        <end position="70"/>
    </location>
</feature>
<dbReference type="Proteomes" id="UP001141552">
    <property type="component" value="Unassembled WGS sequence"/>
</dbReference>
<keyword evidence="5 7" id="KW-0175">Coiled coil</keyword>